<gene>
    <name evidence="1" type="ORF">MRB53_016643</name>
</gene>
<reference evidence="1 2" key="1">
    <citation type="journal article" date="2022" name="Hortic Res">
        <title>A haplotype resolved chromosomal level avocado genome allows analysis of novel avocado genes.</title>
        <authorList>
            <person name="Nath O."/>
            <person name="Fletcher S.J."/>
            <person name="Hayward A."/>
            <person name="Shaw L.M."/>
            <person name="Masouleh A.K."/>
            <person name="Furtado A."/>
            <person name="Henry R.J."/>
            <person name="Mitter N."/>
        </authorList>
    </citation>
    <scope>NUCLEOTIDE SEQUENCE [LARGE SCALE GENOMIC DNA]</scope>
    <source>
        <strain evidence="2">cv. Hass</strain>
    </source>
</reference>
<evidence type="ECO:0000313" key="2">
    <source>
        <dbReference type="Proteomes" id="UP001234297"/>
    </source>
</evidence>
<proteinExistence type="predicted"/>
<dbReference type="Proteomes" id="UP001234297">
    <property type="component" value="Chromosome 5"/>
</dbReference>
<evidence type="ECO:0000313" key="1">
    <source>
        <dbReference type="EMBL" id="KAJ8639949.1"/>
    </source>
</evidence>
<name>A0ACC2M2X8_PERAE</name>
<organism evidence="1 2">
    <name type="scientific">Persea americana</name>
    <name type="common">Avocado</name>
    <dbReference type="NCBI Taxonomy" id="3435"/>
    <lineage>
        <taxon>Eukaryota</taxon>
        <taxon>Viridiplantae</taxon>
        <taxon>Streptophyta</taxon>
        <taxon>Embryophyta</taxon>
        <taxon>Tracheophyta</taxon>
        <taxon>Spermatophyta</taxon>
        <taxon>Magnoliopsida</taxon>
        <taxon>Magnoliidae</taxon>
        <taxon>Laurales</taxon>
        <taxon>Lauraceae</taxon>
        <taxon>Persea</taxon>
    </lineage>
</organism>
<accession>A0ACC2M2X8</accession>
<sequence>MEAYLARAKELLSQFQRAEVQQIGRESNSHADALASLASAVEAGNKRTVEVETLEKPSIELQSPRQLMCVDIGPSWMDPITAYLRDDQLPEDKNEAHKIRLKAAQFWLSPDGRLYRKSYTRPYLQCVHLSKVEDFLYEIHEEICGSHIGGRSLAY</sequence>
<comment type="caution">
    <text evidence="1">The sequence shown here is derived from an EMBL/GenBank/DDBJ whole genome shotgun (WGS) entry which is preliminary data.</text>
</comment>
<protein>
    <submittedName>
        <fullName evidence="1">Uncharacterized protein</fullName>
    </submittedName>
</protein>
<keyword evidence="2" id="KW-1185">Reference proteome</keyword>
<dbReference type="EMBL" id="CM056813">
    <property type="protein sequence ID" value="KAJ8639949.1"/>
    <property type="molecule type" value="Genomic_DNA"/>
</dbReference>